<accession>A0ABZ2GUI0</accession>
<dbReference type="Proteomes" id="UP001386178">
    <property type="component" value="Segment"/>
</dbReference>
<feature type="region of interest" description="Disordered" evidence="1">
    <location>
        <begin position="72"/>
        <end position="100"/>
    </location>
</feature>
<feature type="region of interest" description="Disordered" evidence="1">
    <location>
        <begin position="1"/>
        <end position="22"/>
    </location>
</feature>
<evidence type="ECO:0000256" key="1">
    <source>
        <dbReference type="SAM" id="MobiDB-lite"/>
    </source>
</evidence>
<keyword evidence="3" id="KW-1185">Reference proteome</keyword>
<proteinExistence type="predicted"/>
<dbReference type="EMBL" id="PP079414">
    <property type="protein sequence ID" value="WWO60251.1"/>
    <property type="molecule type" value="Genomic_DNA"/>
</dbReference>
<evidence type="ECO:0000313" key="3">
    <source>
        <dbReference type="Proteomes" id="UP001386178"/>
    </source>
</evidence>
<reference evidence="2 3" key="1">
    <citation type="submission" date="2024-01" db="EMBL/GenBank/DDBJ databases">
        <title>Novel lytic viruses for Xanthomonas sp. and Stenotrophomonas maltophilia.</title>
        <authorList>
            <person name="Petrzik K."/>
            <person name="Brazdova S."/>
            <person name="Sovova L."/>
            <person name="Neoralova M."/>
        </authorList>
    </citation>
    <scope>NUCLEOTIDE SEQUENCE [LARGE SCALE GENOMIC DNA]</scope>
</reference>
<name>A0ABZ2GUI0_9CAUD</name>
<protein>
    <submittedName>
        <fullName evidence="2">Uncharacterized protein</fullName>
    </submittedName>
</protein>
<evidence type="ECO:0000313" key="2">
    <source>
        <dbReference type="EMBL" id="WWO60251.1"/>
    </source>
</evidence>
<sequence length="100" mass="10745">MGSFLGGGSAKKAAKRQAAAMEKQAEATALNAGFQAEAMANQMSNAFAQRQAESYVEALLSTPQEQVQVNLAPQENSATDLRTRRRGVRSTYRAPEEALI</sequence>
<organism evidence="2 3">
    <name type="scientific">Xanthomonas phage SB3</name>
    <dbReference type="NCBI Taxonomy" id="3117472"/>
    <lineage>
        <taxon>Viruses</taxon>
        <taxon>Duplodnaviria</taxon>
        <taxon>Heunggongvirae</taxon>
        <taxon>Uroviricota</taxon>
        <taxon>Caudoviricetes</taxon>
        <taxon>Autographivirales</taxon>
        <taxon>Autonotataviridae</taxon>
        <taxon>Euvesivirus</taxon>
        <taxon>Euvesivirus SB3</taxon>
    </lineage>
</organism>